<evidence type="ECO:0000313" key="3">
    <source>
        <dbReference type="Proteomes" id="UP000218810"/>
    </source>
</evidence>
<evidence type="ECO:0000256" key="1">
    <source>
        <dbReference type="SAM" id="Phobius"/>
    </source>
</evidence>
<evidence type="ECO:0000313" key="2">
    <source>
        <dbReference type="EMBL" id="PAY21829.1"/>
    </source>
</evidence>
<dbReference type="Proteomes" id="UP000218810">
    <property type="component" value="Unassembled WGS sequence"/>
</dbReference>
<keyword evidence="1" id="KW-0472">Membrane</keyword>
<accession>A0A2A2WKU5</accession>
<dbReference type="EMBL" id="NTGA01000040">
    <property type="protein sequence ID" value="PAY21829.1"/>
    <property type="molecule type" value="Genomic_DNA"/>
</dbReference>
<keyword evidence="1" id="KW-0812">Transmembrane</keyword>
<sequence>MVAVPRMPAVPGVPAVILVPGVMLPRVAVARGVTGLVPVMVVGYRGALVCTGLVVVGVVMLTMWLAHVFTSLIVGCDAVGLIVQFQ</sequence>
<keyword evidence="1" id="KW-1133">Transmembrane helix</keyword>
<proteinExistence type="predicted"/>
<protein>
    <submittedName>
        <fullName evidence="2">Uncharacterized protein</fullName>
    </submittedName>
</protein>
<name>A0A2A2WKU5_9ACTN</name>
<dbReference type="AlphaFoldDB" id="A0A2A2WKU5"/>
<reference evidence="3" key="1">
    <citation type="submission" date="2017-09" db="EMBL/GenBank/DDBJ databases">
        <authorList>
            <person name="Zhang Y."/>
            <person name="Huang X."/>
            <person name="Liu J."/>
            <person name="Lu L."/>
            <person name="Peng K."/>
        </authorList>
    </citation>
    <scope>NUCLEOTIDE SEQUENCE [LARGE SCALE GENOMIC DNA]</scope>
    <source>
        <strain evidence="3">S-XJ-1</strain>
    </source>
</reference>
<gene>
    <name evidence="2" type="ORF">CEY15_16730</name>
</gene>
<dbReference type="RefSeq" id="WP_095719378.1">
    <property type="nucleotide sequence ID" value="NZ_NTGA01000040.1"/>
</dbReference>
<keyword evidence="3" id="KW-1185">Reference proteome</keyword>
<feature type="transmembrane region" description="Helical" evidence="1">
    <location>
        <begin position="46"/>
        <end position="66"/>
    </location>
</feature>
<organism evidence="2 3">
    <name type="scientific">Dietzia natronolimnaea</name>
    <dbReference type="NCBI Taxonomy" id="161920"/>
    <lineage>
        <taxon>Bacteria</taxon>
        <taxon>Bacillati</taxon>
        <taxon>Actinomycetota</taxon>
        <taxon>Actinomycetes</taxon>
        <taxon>Mycobacteriales</taxon>
        <taxon>Dietziaceae</taxon>
        <taxon>Dietzia</taxon>
    </lineage>
</organism>
<comment type="caution">
    <text evidence="2">The sequence shown here is derived from an EMBL/GenBank/DDBJ whole genome shotgun (WGS) entry which is preliminary data.</text>
</comment>